<dbReference type="PANTHER" id="PTHR44196">
    <property type="entry name" value="DEHYDROGENASE/REDUCTASE SDR FAMILY MEMBER 7B"/>
    <property type="match status" value="1"/>
</dbReference>
<dbReference type="RefSeq" id="WP_095612067.1">
    <property type="nucleotide sequence ID" value="NZ_NMPM01000099.1"/>
</dbReference>
<protein>
    <submittedName>
        <fullName evidence="4">Short-chain dehydrogenase</fullName>
    </submittedName>
</protein>
<dbReference type="PRINTS" id="PR00081">
    <property type="entry name" value="GDHRDH"/>
</dbReference>
<comment type="caution">
    <text evidence="4">The sequence shown here is derived from an EMBL/GenBank/DDBJ whole genome shotgun (WGS) entry which is preliminary data.</text>
</comment>
<dbReference type="EMBL" id="NMPM01000099">
    <property type="protein sequence ID" value="PAV24853.1"/>
    <property type="molecule type" value="Genomic_DNA"/>
</dbReference>
<keyword evidence="2" id="KW-0560">Oxidoreductase</keyword>
<dbReference type="Pfam" id="PF00106">
    <property type="entry name" value="adh_short"/>
    <property type="match status" value="1"/>
</dbReference>
<dbReference type="CDD" id="cd05233">
    <property type="entry name" value="SDR_c"/>
    <property type="match status" value="1"/>
</dbReference>
<dbReference type="InterPro" id="IPR002347">
    <property type="entry name" value="SDR_fam"/>
</dbReference>
<evidence type="ECO:0000313" key="5">
    <source>
        <dbReference type="Proteomes" id="UP000218332"/>
    </source>
</evidence>
<name>A0A2A2I1H0_9GAMM</name>
<dbReference type="Proteomes" id="UP000218332">
    <property type="component" value="Unassembled WGS sequence"/>
</dbReference>
<dbReference type="PRINTS" id="PR00080">
    <property type="entry name" value="SDRFAMILY"/>
</dbReference>
<dbReference type="Gene3D" id="3.40.50.720">
    <property type="entry name" value="NAD(P)-binding Rossmann-like Domain"/>
    <property type="match status" value="1"/>
</dbReference>
<dbReference type="InterPro" id="IPR036291">
    <property type="entry name" value="NAD(P)-bd_dom_sf"/>
</dbReference>
<proteinExistence type="inferred from homology"/>
<dbReference type="GO" id="GO:0016020">
    <property type="term" value="C:membrane"/>
    <property type="evidence" value="ECO:0007669"/>
    <property type="project" value="TreeGrafter"/>
</dbReference>
<evidence type="ECO:0000256" key="1">
    <source>
        <dbReference type="ARBA" id="ARBA00006484"/>
    </source>
</evidence>
<sequence length="271" mass="29677">MPVDPRGKTIVLTGASSGIGEVAANQLARQGARLCLVARRETELRRVRQSIRKEGGEVWTYPADLTDEDSLNACADAILADHDRVDVLVNNAAHSIRRPITKALDRLHDYQRTININYIAAVGLTLRLLPRMLEQGDGQVVNISTLSSQVPIPLFSAYLGSKAALESFSRSLLAETAHRGIAVSIVYYPMVRTPMSSRTSIYQHMPMMNVASAAGWIVKAIRTRQARVGSPLGVAGSIALSAAPGPITRLTQPLFRQMDKRLARRQSRSDR</sequence>
<dbReference type="AlphaFoldDB" id="A0A2A2I1H0"/>
<dbReference type="SUPFAM" id="SSF51735">
    <property type="entry name" value="NAD(P)-binding Rossmann-fold domains"/>
    <property type="match status" value="1"/>
</dbReference>
<reference evidence="4 5" key="1">
    <citation type="submission" date="2017-07" db="EMBL/GenBank/DDBJ databases">
        <title>Tamlnaduibacter salinus (Mi-7) genome sequencing.</title>
        <authorList>
            <person name="Verma A."/>
            <person name="Krishnamurthi S."/>
        </authorList>
    </citation>
    <scope>NUCLEOTIDE SEQUENCE [LARGE SCALE GENOMIC DNA]</scope>
    <source>
        <strain evidence="4 5">Mi-7</strain>
    </source>
</reference>
<dbReference type="PANTHER" id="PTHR44196:SF1">
    <property type="entry name" value="DEHYDROGENASE_REDUCTASE SDR FAMILY MEMBER 7B"/>
    <property type="match status" value="1"/>
</dbReference>
<keyword evidence="5" id="KW-1185">Reference proteome</keyword>
<evidence type="ECO:0000256" key="2">
    <source>
        <dbReference type="ARBA" id="ARBA00023002"/>
    </source>
</evidence>
<evidence type="ECO:0000256" key="3">
    <source>
        <dbReference type="RuleBase" id="RU000363"/>
    </source>
</evidence>
<organism evidence="4 5">
    <name type="scientific">Tamilnaduibacter salinus</name>
    <dbReference type="NCBI Taxonomy" id="1484056"/>
    <lineage>
        <taxon>Bacteria</taxon>
        <taxon>Pseudomonadati</taxon>
        <taxon>Pseudomonadota</taxon>
        <taxon>Gammaproteobacteria</taxon>
        <taxon>Pseudomonadales</taxon>
        <taxon>Marinobacteraceae</taxon>
        <taxon>Tamilnaduibacter</taxon>
    </lineage>
</organism>
<dbReference type="GO" id="GO:0016491">
    <property type="term" value="F:oxidoreductase activity"/>
    <property type="evidence" value="ECO:0007669"/>
    <property type="project" value="UniProtKB-KW"/>
</dbReference>
<accession>A0A2A2I1H0</accession>
<gene>
    <name evidence="4" type="ORF">CF392_14005</name>
</gene>
<comment type="similarity">
    <text evidence="1 3">Belongs to the short-chain dehydrogenases/reductases (SDR) family.</text>
</comment>
<evidence type="ECO:0000313" key="4">
    <source>
        <dbReference type="EMBL" id="PAV24853.1"/>
    </source>
</evidence>